<dbReference type="SUPFAM" id="SSF57667">
    <property type="entry name" value="beta-beta-alpha zinc fingers"/>
    <property type="match status" value="2"/>
</dbReference>
<keyword evidence="10" id="KW-1185">Reference proteome</keyword>
<dbReference type="GO" id="GO:0008270">
    <property type="term" value="F:zinc ion binding"/>
    <property type="evidence" value="ECO:0007669"/>
    <property type="project" value="UniProtKB-KW"/>
</dbReference>
<dbReference type="KEGG" id="pmrn:116943029"/>
<feature type="domain" description="C2H2-type" evidence="9">
    <location>
        <begin position="514"/>
        <end position="543"/>
    </location>
</feature>
<evidence type="ECO:0000256" key="5">
    <source>
        <dbReference type="ARBA" id="ARBA00022833"/>
    </source>
</evidence>
<comment type="subcellular location">
    <subcellularLocation>
        <location evidence="1">Nucleus</location>
    </subcellularLocation>
</comment>
<keyword evidence="3" id="KW-0677">Repeat</keyword>
<dbReference type="PANTHER" id="PTHR23235:SF173">
    <property type="entry name" value="C2H2-TYPE DOMAIN-CONTAINING PROTEIN"/>
    <property type="match status" value="1"/>
</dbReference>
<dbReference type="GO" id="GO:0005634">
    <property type="term" value="C:nucleus"/>
    <property type="evidence" value="ECO:0007669"/>
    <property type="project" value="UniProtKB-SubCell"/>
</dbReference>
<dbReference type="FunFam" id="3.30.160.60:FF:000021">
    <property type="entry name" value="Basic krueppel-like factor 3"/>
    <property type="match status" value="1"/>
</dbReference>
<dbReference type="PANTHER" id="PTHR23235">
    <property type="entry name" value="KRUEPPEL-LIKE TRANSCRIPTION FACTOR"/>
    <property type="match status" value="1"/>
</dbReference>
<keyword evidence="5" id="KW-0862">Zinc</keyword>
<dbReference type="Proteomes" id="UP001318040">
    <property type="component" value="Chromosome 16"/>
</dbReference>
<dbReference type="InterPro" id="IPR036236">
    <property type="entry name" value="Znf_C2H2_sf"/>
</dbReference>
<evidence type="ECO:0000256" key="8">
    <source>
        <dbReference type="SAM" id="MobiDB-lite"/>
    </source>
</evidence>
<feature type="domain" description="C2H2-type" evidence="9">
    <location>
        <begin position="544"/>
        <end position="573"/>
    </location>
</feature>
<organism evidence="10 11">
    <name type="scientific">Petromyzon marinus</name>
    <name type="common">Sea lamprey</name>
    <dbReference type="NCBI Taxonomy" id="7757"/>
    <lineage>
        <taxon>Eukaryota</taxon>
        <taxon>Metazoa</taxon>
        <taxon>Chordata</taxon>
        <taxon>Craniata</taxon>
        <taxon>Vertebrata</taxon>
        <taxon>Cyclostomata</taxon>
        <taxon>Hyperoartia</taxon>
        <taxon>Petromyzontiformes</taxon>
        <taxon>Petromyzontidae</taxon>
        <taxon>Petromyzon</taxon>
    </lineage>
</organism>
<feature type="region of interest" description="Disordered" evidence="8">
    <location>
        <begin position="417"/>
        <end position="446"/>
    </location>
</feature>
<feature type="compositionally biased region" description="Basic residues" evidence="8">
    <location>
        <begin position="139"/>
        <end position="155"/>
    </location>
</feature>
<evidence type="ECO:0000256" key="3">
    <source>
        <dbReference type="ARBA" id="ARBA00022737"/>
    </source>
</evidence>
<evidence type="ECO:0000313" key="11">
    <source>
        <dbReference type="RefSeq" id="XP_032811528.1"/>
    </source>
</evidence>
<accession>A0AAJ7T570</accession>
<proteinExistence type="predicted"/>
<sequence length="598" mass="62634">MDGSGMVLTGPEPILAQLQPVKVLPDDLAGLAGLPGGCPDDAPVFEELKSPTAKMMLHASEGGDLAQTRTEMERYLSPEAFLFITTTTTATTAATASTTAIPGMAAAADCANPGHKYRRDSASVVDEFFEEQTCDPTVGHHHHQHHHHQHHHHQHQQQQQFSSNVSVAQDLRHLRMGLYRSGHRLPATSPVSSKGGGGGGGGVVAPPGAPPPQPLSAHSGGDGDGASSIVSNGHRLPQFSQVFSTPQAVVVSNTLGTFIKQEPGEDVAKTITTTSSSSSGINSRGNSGIKIDSSISGSSGGGVGGHLHVNLLPVSTSACAARAPQSPLVLTPCSPQPLLSYPSLHGAFASSTSTVDASALGGGFLTITDLSPGGSGGVGGTQRGGVSVGGVAMTSHLTPGSRWQPLLYPYPGCQASPYLPPSPPSSQPGSPDGVAALPQPKQPHHPADLRITVLSSAQPPPPYSVAVATKGVQQQGGSSSSSSSAAAAAVAAMGQVITKYNRRNNPELEKRRIHHCDFPECTKVYTKSSHLKAHQRTHTGEKPYRCTWEGCDWRFARSDELTRHYRKHTGAKPFQCHVCSRSFSRSDHLALHMKRHQN</sequence>
<feature type="region of interest" description="Disordered" evidence="8">
    <location>
        <begin position="136"/>
        <end position="164"/>
    </location>
</feature>
<dbReference type="AlphaFoldDB" id="A0AAJ7T570"/>
<evidence type="ECO:0000259" key="9">
    <source>
        <dbReference type="PROSITE" id="PS50157"/>
    </source>
</evidence>
<keyword evidence="6" id="KW-0539">Nucleus</keyword>
<dbReference type="PROSITE" id="PS50157">
    <property type="entry name" value="ZINC_FINGER_C2H2_2"/>
    <property type="match status" value="3"/>
</dbReference>
<dbReference type="FunFam" id="3.30.160.60:FF:000018">
    <property type="entry name" value="Krueppel-like factor 15"/>
    <property type="match status" value="1"/>
</dbReference>
<gene>
    <name evidence="11" type="primary">LOC116943029</name>
</gene>
<protein>
    <submittedName>
        <fullName evidence="11">Krueppel-like factor 5</fullName>
    </submittedName>
</protein>
<dbReference type="SMART" id="SM00355">
    <property type="entry name" value="ZnF_C2H2"/>
    <property type="match status" value="3"/>
</dbReference>
<dbReference type="GO" id="GO:0000978">
    <property type="term" value="F:RNA polymerase II cis-regulatory region sequence-specific DNA binding"/>
    <property type="evidence" value="ECO:0007669"/>
    <property type="project" value="TreeGrafter"/>
</dbReference>
<dbReference type="PROSITE" id="PS00028">
    <property type="entry name" value="ZINC_FINGER_C2H2_1"/>
    <property type="match status" value="3"/>
</dbReference>
<dbReference type="FunFam" id="3.30.160.60:FF:000624">
    <property type="entry name" value="zinc finger protein 697"/>
    <property type="match status" value="1"/>
</dbReference>
<feature type="region of interest" description="Disordered" evidence="8">
    <location>
        <begin position="183"/>
        <end position="232"/>
    </location>
</feature>
<name>A0AAJ7T570_PETMA</name>
<evidence type="ECO:0000313" key="10">
    <source>
        <dbReference type="Proteomes" id="UP001318040"/>
    </source>
</evidence>
<keyword evidence="4 7" id="KW-0863">Zinc-finger</keyword>
<evidence type="ECO:0000256" key="6">
    <source>
        <dbReference type="ARBA" id="ARBA00023242"/>
    </source>
</evidence>
<dbReference type="InterPro" id="IPR013087">
    <property type="entry name" value="Znf_C2H2_type"/>
</dbReference>
<keyword evidence="2" id="KW-0479">Metal-binding</keyword>
<evidence type="ECO:0000256" key="2">
    <source>
        <dbReference type="ARBA" id="ARBA00022723"/>
    </source>
</evidence>
<feature type="compositionally biased region" description="Gly residues" evidence="8">
    <location>
        <begin position="194"/>
        <end position="203"/>
    </location>
</feature>
<evidence type="ECO:0000256" key="4">
    <source>
        <dbReference type="ARBA" id="ARBA00022771"/>
    </source>
</evidence>
<dbReference type="GO" id="GO:0000981">
    <property type="term" value="F:DNA-binding transcription factor activity, RNA polymerase II-specific"/>
    <property type="evidence" value="ECO:0007669"/>
    <property type="project" value="TreeGrafter"/>
</dbReference>
<evidence type="ECO:0000256" key="7">
    <source>
        <dbReference type="PROSITE-ProRule" id="PRU00042"/>
    </source>
</evidence>
<dbReference type="Pfam" id="PF00096">
    <property type="entry name" value="zf-C2H2"/>
    <property type="match status" value="3"/>
</dbReference>
<evidence type="ECO:0000256" key="1">
    <source>
        <dbReference type="ARBA" id="ARBA00004123"/>
    </source>
</evidence>
<dbReference type="Gene3D" id="3.30.160.60">
    <property type="entry name" value="Classic Zinc Finger"/>
    <property type="match status" value="3"/>
</dbReference>
<reference evidence="11" key="1">
    <citation type="submission" date="2025-08" db="UniProtKB">
        <authorList>
            <consortium name="RefSeq"/>
        </authorList>
    </citation>
    <scope>IDENTIFICATION</scope>
    <source>
        <tissue evidence="11">Sperm</tissue>
    </source>
</reference>
<dbReference type="RefSeq" id="XP_032811528.1">
    <property type="nucleotide sequence ID" value="XM_032955637.1"/>
</dbReference>
<feature type="domain" description="C2H2-type" evidence="9">
    <location>
        <begin position="574"/>
        <end position="598"/>
    </location>
</feature>